<dbReference type="GO" id="GO:0071555">
    <property type="term" value="P:cell wall organization"/>
    <property type="evidence" value="ECO:0007669"/>
    <property type="project" value="InterPro"/>
</dbReference>
<dbReference type="InterPro" id="IPR029787">
    <property type="entry name" value="Nucleotide_cyclase"/>
</dbReference>
<dbReference type="PANTHER" id="PTHR45138">
    <property type="entry name" value="REGULATORY COMPONENTS OF SENSORY TRANSDUCTION SYSTEM"/>
    <property type="match status" value="1"/>
</dbReference>
<dbReference type="OrthoDB" id="9812260at2"/>
<feature type="transmembrane region" description="Helical" evidence="8">
    <location>
        <begin position="96"/>
        <end position="120"/>
    </location>
</feature>
<feature type="transmembrane region" description="Helical" evidence="8">
    <location>
        <begin position="38"/>
        <end position="57"/>
    </location>
</feature>
<dbReference type="EMBL" id="JXMU01000014">
    <property type="protein sequence ID" value="KPB00996.1"/>
    <property type="molecule type" value="Genomic_DNA"/>
</dbReference>
<keyword evidence="5 8" id="KW-1133">Transmembrane helix</keyword>
<keyword evidence="11" id="KW-1185">Reference proteome</keyword>
<accession>A0A0M9GML0</accession>
<reference evidence="10 11" key="1">
    <citation type="submission" date="2015-01" db="EMBL/GenBank/DDBJ databases">
        <title>Ahrensia donghaiensis sp. nov., a novel dimethylsulphoniopropionate-cleavage bacterium isolated from seawater and emended descriptions of the genus Ahrensia and Ahrensia kielensis.</title>
        <authorList>
            <person name="Liu J."/>
        </authorList>
    </citation>
    <scope>NUCLEOTIDE SEQUENCE [LARGE SCALE GENOMIC DNA]</scope>
    <source>
        <strain evidence="10 11">LZD062</strain>
    </source>
</reference>
<feature type="domain" description="GGDEF" evidence="9">
    <location>
        <begin position="227"/>
        <end position="360"/>
    </location>
</feature>
<dbReference type="STRING" id="1514904.SU32_10110"/>
<dbReference type="Pfam" id="PF07694">
    <property type="entry name" value="5TM-5TMR_LYT"/>
    <property type="match status" value="1"/>
</dbReference>
<keyword evidence="4 8" id="KW-0812">Transmembrane</keyword>
<dbReference type="NCBIfam" id="TIGR00254">
    <property type="entry name" value="GGDEF"/>
    <property type="match status" value="1"/>
</dbReference>
<comment type="catalytic activity">
    <reaction evidence="7">
        <text>2 GTP = 3',3'-c-di-GMP + 2 diphosphate</text>
        <dbReference type="Rhea" id="RHEA:24898"/>
        <dbReference type="ChEBI" id="CHEBI:33019"/>
        <dbReference type="ChEBI" id="CHEBI:37565"/>
        <dbReference type="ChEBI" id="CHEBI:58805"/>
        <dbReference type="EC" id="2.7.7.65"/>
    </reaction>
</comment>
<dbReference type="GO" id="GO:0005886">
    <property type="term" value="C:plasma membrane"/>
    <property type="evidence" value="ECO:0007669"/>
    <property type="project" value="UniProtKB-SubCell"/>
</dbReference>
<dbReference type="PANTHER" id="PTHR45138:SF9">
    <property type="entry name" value="DIGUANYLATE CYCLASE DGCM-RELATED"/>
    <property type="match status" value="1"/>
</dbReference>
<sequence length="364" mass="38924">MFETELIVAFVQAAGTMALTALAFGIIIRTAFSPVQKSMIIGVLFSFAAIFAMLTPVEFAPGIIIDGRGIMVGLGAAFGGIPAAIIVSMSTGAARLYIGGNGAIAGTVGILLAAALGLIWMKMSACNKRPKFQHLLFGGAFISLQFFAVYLLPIELANKLVMSVYPILLPAYITSAVVLGTLIERERKLIESARKLEAAANTDALTGLMNRRGLEISIASTQQNSGKVDSVVVFDLDHFKSVNDKYGHEGGDQALVSFATILKLNARETDVAVRIGGEEFALFLRDTTAKQAATITKRILQSVRTTPIHSNGRSFPVTVSAGVSQFWAKDTAYWQAIREADQALYQAKNNGRDQMVQATDLVAA</sequence>
<evidence type="ECO:0000256" key="4">
    <source>
        <dbReference type="ARBA" id="ARBA00022692"/>
    </source>
</evidence>
<dbReference type="CDD" id="cd01949">
    <property type="entry name" value="GGDEF"/>
    <property type="match status" value="1"/>
</dbReference>
<dbReference type="Proteomes" id="UP000038011">
    <property type="component" value="Unassembled WGS sequence"/>
</dbReference>
<dbReference type="SMART" id="SM00267">
    <property type="entry name" value="GGDEF"/>
    <property type="match status" value="1"/>
</dbReference>
<feature type="transmembrane region" description="Helical" evidence="8">
    <location>
        <begin position="7"/>
        <end position="32"/>
    </location>
</feature>
<evidence type="ECO:0000313" key="11">
    <source>
        <dbReference type="Proteomes" id="UP000038011"/>
    </source>
</evidence>
<keyword evidence="6 8" id="KW-0472">Membrane</keyword>
<dbReference type="GO" id="GO:0000155">
    <property type="term" value="F:phosphorelay sensor kinase activity"/>
    <property type="evidence" value="ECO:0007669"/>
    <property type="project" value="InterPro"/>
</dbReference>
<dbReference type="AlphaFoldDB" id="A0A0M9GML0"/>
<dbReference type="RefSeq" id="WP_053999244.1">
    <property type="nucleotide sequence ID" value="NZ_JXMU01000014.1"/>
</dbReference>
<dbReference type="InterPro" id="IPR043128">
    <property type="entry name" value="Rev_trsase/Diguanyl_cyclase"/>
</dbReference>
<evidence type="ECO:0000256" key="3">
    <source>
        <dbReference type="ARBA" id="ARBA00022475"/>
    </source>
</evidence>
<evidence type="ECO:0000256" key="1">
    <source>
        <dbReference type="ARBA" id="ARBA00004651"/>
    </source>
</evidence>
<feature type="transmembrane region" description="Helical" evidence="8">
    <location>
        <begin position="164"/>
        <end position="183"/>
    </location>
</feature>
<evidence type="ECO:0000256" key="8">
    <source>
        <dbReference type="SAM" id="Phobius"/>
    </source>
</evidence>
<feature type="transmembrane region" description="Helical" evidence="8">
    <location>
        <begin position="69"/>
        <end position="90"/>
    </location>
</feature>
<evidence type="ECO:0000256" key="7">
    <source>
        <dbReference type="ARBA" id="ARBA00034247"/>
    </source>
</evidence>
<feature type="transmembrane region" description="Helical" evidence="8">
    <location>
        <begin position="132"/>
        <end position="152"/>
    </location>
</feature>
<evidence type="ECO:0000256" key="5">
    <source>
        <dbReference type="ARBA" id="ARBA00022989"/>
    </source>
</evidence>
<dbReference type="PATRIC" id="fig|1514904.3.peg.854"/>
<dbReference type="Gene3D" id="3.30.70.270">
    <property type="match status" value="1"/>
</dbReference>
<protein>
    <recommendedName>
        <fullName evidence="2">diguanylate cyclase</fullName>
        <ecNumber evidence="2">2.7.7.65</ecNumber>
    </recommendedName>
</protein>
<dbReference type="GO" id="GO:0052621">
    <property type="term" value="F:diguanylate cyclase activity"/>
    <property type="evidence" value="ECO:0007669"/>
    <property type="project" value="UniProtKB-EC"/>
</dbReference>
<dbReference type="InterPro" id="IPR011620">
    <property type="entry name" value="Sig_transdc_His_kinase_LytS_TM"/>
</dbReference>
<dbReference type="PROSITE" id="PS50887">
    <property type="entry name" value="GGDEF"/>
    <property type="match status" value="1"/>
</dbReference>
<dbReference type="FunFam" id="3.30.70.270:FF:000001">
    <property type="entry name" value="Diguanylate cyclase domain protein"/>
    <property type="match status" value="1"/>
</dbReference>
<dbReference type="EC" id="2.7.7.65" evidence="2"/>
<evidence type="ECO:0000259" key="9">
    <source>
        <dbReference type="PROSITE" id="PS50887"/>
    </source>
</evidence>
<comment type="subcellular location">
    <subcellularLocation>
        <location evidence="1">Cell membrane</location>
        <topology evidence="1">Multi-pass membrane protein</topology>
    </subcellularLocation>
</comment>
<comment type="caution">
    <text evidence="10">The sequence shown here is derived from an EMBL/GenBank/DDBJ whole genome shotgun (WGS) entry which is preliminary data.</text>
</comment>
<evidence type="ECO:0000313" key="10">
    <source>
        <dbReference type="EMBL" id="KPB00996.1"/>
    </source>
</evidence>
<name>A0A0M9GML0_9HYPH</name>
<dbReference type="Pfam" id="PF00990">
    <property type="entry name" value="GGDEF"/>
    <property type="match status" value="1"/>
</dbReference>
<gene>
    <name evidence="10" type="ORF">SU32_10110</name>
</gene>
<dbReference type="InterPro" id="IPR000160">
    <property type="entry name" value="GGDEF_dom"/>
</dbReference>
<proteinExistence type="predicted"/>
<dbReference type="InterPro" id="IPR050469">
    <property type="entry name" value="Diguanylate_Cyclase"/>
</dbReference>
<keyword evidence="3" id="KW-1003">Cell membrane</keyword>
<evidence type="ECO:0000256" key="2">
    <source>
        <dbReference type="ARBA" id="ARBA00012528"/>
    </source>
</evidence>
<evidence type="ECO:0000256" key="6">
    <source>
        <dbReference type="ARBA" id="ARBA00023136"/>
    </source>
</evidence>
<dbReference type="SUPFAM" id="SSF55073">
    <property type="entry name" value="Nucleotide cyclase"/>
    <property type="match status" value="1"/>
</dbReference>
<organism evidence="10 11">
    <name type="scientific">Ahrensia marina</name>
    <dbReference type="NCBI Taxonomy" id="1514904"/>
    <lineage>
        <taxon>Bacteria</taxon>
        <taxon>Pseudomonadati</taxon>
        <taxon>Pseudomonadota</taxon>
        <taxon>Alphaproteobacteria</taxon>
        <taxon>Hyphomicrobiales</taxon>
        <taxon>Ahrensiaceae</taxon>
        <taxon>Ahrensia</taxon>
    </lineage>
</organism>